<gene>
    <name evidence="1" type="ORF">WJU22_22460</name>
</gene>
<protein>
    <submittedName>
        <fullName evidence="1">Uncharacterized protein</fullName>
    </submittedName>
</protein>
<evidence type="ECO:0000313" key="2">
    <source>
        <dbReference type="Proteomes" id="UP001449657"/>
    </source>
</evidence>
<name>A0ABZ2Z2H7_9BACT</name>
<dbReference type="Proteomes" id="UP001449657">
    <property type="component" value="Chromosome"/>
</dbReference>
<dbReference type="EMBL" id="CP150096">
    <property type="protein sequence ID" value="WZN45665.1"/>
    <property type="molecule type" value="Genomic_DNA"/>
</dbReference>
<reference evidence="1 2" key="1">
    <citation type="submission" date="2024-03" db="EMBL/GenBank/DDBJ databases">
        <title>Chitinophaga caseinilytica sp. nov., a casein hydrolysing bacterium isolated from forest soil.</title>
        <authorList>
            <person name="Lee D.S."/>
            <person name="Han D.M."/>
            <person name="Baek J.H."/>
            <person name="Choi D.G."/>
            <person name="Jeon J.H."/>
            <person name="Jeon C.O."/>
        </authorList>
    </citation>
    <scope>NUCLEOTIDE SEQUENCE [LARGE SCALE GENOMIC DNA]</scope>
    <source>
        <strain evidence="1 2">KACC 19118</strain>
    </source>
</reference>
<proteinExistence type="predicted"/>
<dbReference type="RefSeq" id="WP_341840415.1">
    <property type="nucleotide sequence ID" value="NZ_CP149792.1"/>
</dbReference>
<organism evidence="1 2">
    <name type="scientific">Chitinophaga caseinilytica</name>
    <dbReference type="NCBI Taxonomy" id="2267521"/>
    <lineage>
        <taxon>Bacteria</taxon>
        <taxon>Pseudomonadati</taxon>
        <taxon>Bacteroidota</taxon>
        <taxon>Chitinophagia</taxon>
        <taxon>Chitinophagales</taxon>
        <taxon>Chitinophagaceae</taxon>
        <taxon>Chitinophaga</taxon>
    </lineage>
</organism>
<sequence>MVHENKVIGTSENNNGMLSQMKAELGNLHRVIDNRLELNEIRVKNASERTSRIEQSVQLTNNRLFGIEMNDFRHESQHQEIKSRLFQIEQHVAQILRLLNRQDGSQKPVSTN</sequence>
<keyword evidence="2" id="KW-1185">Reference proteome</keyword>
<evidence type="ECO:0000313" key="1">
    <source>
        <dbReference type="EMBL" id="WZN45665.1"/>
    </source>
</evidence>
<accession>A0ABZ2Z2H7</accession>